<protein>
    <submittedName>
        <fullName evidence="1">Uncharacterized protein</fullName>
    </submittedName>
</protein>
<dbReference type="AlphaFoldDB" id="A0AAD8DM20"/>
<name>A0AAD8DM20_MYTSE</name>
<dbReference type="Proteomes" id="UP001231518">
    <property type="component" value="Chromosome 22"/>
</dbReference>
<dbReference type="EMBL" id="JARGEI010000024">
    <property type="protein sequence ID" value="KAJ8709059.1"/>
    <property type="molecule type" value="Genomic_DNA"/>
</dbReference>
<sequence length="125" mass="14870">MEWTDSCRPVFKSYNLLTAPCIYIYEIAKFVKSNFSIFEPKNNNKKRKVTHYQLQLPVPKIELFRRSCVYMAPLIYNSIPNFITDLPYGKFCKVLKKWLVSQSFYSLAEFLKKGSCQSYHYRNVL</sequence>
<organism evidence="1 2">
    <name type="scientific">Mythimna separata</name>
    <name type="common">Oriental armyworm</name>
    <name type="synonym">Pseudaletia separata</name>
    <dbReference type="NCBI Taxonomy" id="271217"/>
    <lineage>
        <taxon>Eukaryota</taxon>
        <taxon>Metazoa</taxon>
        <taxon>Ecdysozoa</taxon>
        <taxon>Arthropoda</taxon>
        <taxon>Hexapoda</taxon>
        <taxon>Insecta</taxon>
        <taxon>Pterygota</taxon>
        <taxon>Neoptera</taxon>
        <taxon>Endopterygota</taxon>
        <taxon>Lepidoptera</taxon>
        <taxon>Glossata</taxon>
        <taxon>Ditrysia</taxon>
        <taxon>Noctuoidea</taxon>
        <taxon>Noctuidae</taxon>
        <taxon>Noctuinae</taxon>
        <taxon>Hadenini</taxon>
        <taxon>Mythimna</taxon>
    </lineage>
</organism>
<evidence type="ECO:0000313" key="2">
    <source>
        <dbReference type="Proteomes" id="UP001231518"/>
    </source>
</evidence>
<gene>
    <name evidence="1" type="ORF">PYW07_008885</name>
</gene>
<reference evidence="1" key="1">
    <citation type="submission" date="2023-03" db="EMBL/GenBank/DDBJ databases">
        <title>Chromosome-level genomes of two armyworms, Mythimna separata and Mythimna loreyi, provide insights into the biosynthesis and reception of sex pheromones.</title>
        <authorList>
            <person name="Zhao H."/>
        </authorList>
    </citation>
    <scope>NUCLEOTIDE SEQUENCE</scope>
    <source>
        <strain evidence="1">BeijingLab</strain>
        <tissue evidence="1">Pupa</tissue>
    </source>
</reference>
<evidence type="ECO:0000313" key="1">
    <source>
        <dbReference type="EMBL" id="KAJ8709059.1"/>
    </source>
</evidence>
<keyword evidence="2" id="KW-1185">Reference proteome</keyword>
<comment type="caution">
    <text evidence="1">The sequence shown here is derived from an EMBL/GenBank/DDBJ whole genome shotgun (WGS) entry which is preliminary data.</text>
</comment>
<accession>A0AAD8DM20</accession>
<proteinExistence type="predicted"/>